<protein>
    <submittedName>
        <fullName evidence="2">Uncharacterized protein</fullName>
    </submittedName>
</protein>
<dbReference type="AlphaFoldDB" id="A0A2U1SXW0"/>
<dbReference type="Proteomes" id="UP000244978">
    <property type="component" value="Unassembled WGS sequence"/>
</dbReference>
<comment type="caution">
    <text evidence="2">The sequence shown here is derived from an EMBL/GenBank/DDBJ whole genome shotgun (WGS) entry which is preliminary data.</text>
</comment>
<name>A0A2U1SXW0_9MICO</name>
<organism evidence="2 3">
    <name type="scientific">Homoserinimonas hongtaonis</name>
    <dbReference type="NCBI Taxonomy" id="2079791"/>
    <lineage>
        <taxon>Bacteria</taxon>
        <taxon>Bacillati</taxon>
        <taxon>Actinomycetota</taxon>
        <taxon>Actinomycetes</taxon>
        <taxon>Micrococcales</taxon>
        <taxon>Microbacteriaceae</taxon>
        <taxon>Homoserinimonas</taxon>
    </lineage>
</organism>
<dbReference type="EMBL" id="QEEX01000001">
    <property type="protein sequence ID" value="PWB96439.1"/>
    <property type="molecule type" value="Genomic_DNA"/>
</dbReference>
<keyword evidence="3" id="KW-1185">Reference proteome</keyword>
<reference evidence="3" key="1">
    <citation type="submission" date="2018-04" db="EMBL/GenBank/DDBJ databases">
        <authorList>
            <person name="Liu S."/>
            <person name="Wang Z."/>
            <person name="Li J."/>
        </authorList>
    </citation>
    <scope>NUCLEOTIDE SEQUENCE [LARGE SCALE GENOMIC DNA]</scope>
    <source>
        <strain evidence="3">S1194</strain>
    </source>
</reference>
<proteinExistence type="predicted"/>
<feature type="region of interest" description="Disordered" evidence="1">
    <location>
        <begin position="1"/>
        <end position="27"/>
    </location>
</feature>
<gene>
    <name evidence="2" type="ORF">DF220_00205</name>
</gene>
<evidence type="ECO:0000256" key="1">
    <source>
        <dbReference type="SAM" id="MobiDB-lite"/>
    </source>
</evidence>
<feature type="region of interest" description="Disordered" evidence="1">
    <location>
        <begin position="50"/>
        <end position="71"/>
    </location>
</feature>
<feature type="compositionally biased region" description="Basic and acidic residues" evidence="1">
    <location>
        <begin position="52"/>
        <end position="61"/>
    </location>
</feature>
<sequence length="71" mass="7508">MVAGDSGRIGQPTASSPRSAEDATEVNDYEEVATQILWITYKLTPTALSRRSLTDPTDHPHAPSAGETAAP</sequence>
<accession>A0A2U1SXW0</accession>
<evidence type="ECO:0000313" key="2">
    <source>
        <dbReference type="EMBL" id="PWB96439.1"/>
    </source>
</evidence>
<evidence type="ECO:0000313" key="3">
    <source>
        <dbReference type="Proteomes" id="UP000244978"/>
    </source>
</evidence>